<feature type="domain" description="FAD-binding FR-type" evidence="11">
    <location>
        <begin position="48"/>
        <end position="153"/>
    </location>
</feature>
<dbReference type="SUPFAM" id="SSF63380">
    <property type="entry name" value="Riboflavin synthase domain-like"/>
    <property type="match status" value="1"/>
</dbReference>
<dbReference type="OrthoDB" id="432685at2759"/>
<name>A0A8H7JBH5_9PLEO</name>
<proteinExistence type="inferred from homology"/>
<evidence type="ECO:0000256" key="7">
    <source>
        <dbReference type="ARBA" id="ARBA00023027"/>
    </source>
</evidence>
<feature type="binding site" evidence="9">
    <location>
        <position position="104"/>
    </location>
    <ligand>
        <name>FAD</name>
        <dbReference type="ChEBI" id="CHEBI:57692"/>
    </ligand>
</feature>
<feature type="binding site" evidence="9">
    <location>
        <position position="102"/>
    </location>
    <ligand>
        <name>FAD</name>
        <dbReference type="ChEBI" id="CHEBI:57692"/>
    </ligand>
</feature>
<comment type="subcellular location">
    <subcellularLocation>
        <location evidence="2">Mitochondrion outer membrane</location>
        <topology evidence="2">Single-pass membrane protein</topology>
    </subcellularLocation>
</comment>
<keyword evidence="8" id="KW-0472">Membrane</keyword>
<gene>
    <name evidence="12" type="ORF">EKO04_002528</name>
</gene>
<dbReference type="InterPro" id="IPR008333">
    <property type="entry name" value="Cbr1-like_FAD-bd_dom"/>
</dbReference>
<dbReference type="SUPFAM" id="SSF52343">
    <property type="entry name" value="Ferredoxin reductase-like, C-terminal NADP-linked domain"/>
    <property type="match status" value="1"/>
</dbReference>
<evidence type="ECO:0000256" key="2">
    <source>
        <dbReference type="ARBA" id="ARBA00004572"/>
    </source>
</evidence>
<sequence>MLALPLRYVRPTTVLGGLAVGGASYALIRTIHAESESPAAARVFGRGPAMVSLPLESSEQVNHNTKLLRFRLPNDTDVSGLSLTSAVITASWPKGRWFPVARPYTPVSASDEPGKLELLVKQYPNGKQSTHLHSLQPGDSLLFAAALPGYKWKANTVPHVTLIAGGSGITPVYQLARGILRNLEDGTRVTLVYAANTEEDVLLRKEFDGLQREFPAKFKAVYAVSQPAEGSSSRKGRVTKQLLEEVARPSLVGDGKVFVCGPPAMEKALVGDWKVGGILGELGYRKDQVHVF</sequence>
<feature type="binding site" evidence="9">
    <location>
        <position position="170"/>
    </location>
    <ligand>
        <name>FAD</name>
        <dbReference type="ChEBI" id="CHEBI:57692"/>
    </ligand>
</feature>
<dbReference type="InterPro" id="IPR001834">
    <property type="entry name" value="CBR-like"/>
</dbReference>
<dbReference type="InterPro" id="IPR017927">
    <property type="entry name" value="FAD-bd_FR_type"/>
</dbReference>
<evidence type="ECO:0000256" key="5">
    <source>
        <dbReference type="ARBA" id="ARBA00022827"/>
    </source>
</evidence>
<dbReference type="GO" id="GO:0005741">
    <property type="term" value="C:mitochondrial outer membrane"/>
    <property type="evidence" value="ECO:0007669"/>
    <property type="project" value="UniProtKB-SubCell"/>
</dbReference>
<evidence type="ECO:0000313" key="13">
    <source>
        <dbReference type="Proteomes" id="UP000651452"/>
    </source>
</evidence>
<dbReference type="Pfam" id="PF00175">
    <property type="entry name" value="NAD_binding_1"/>
    <property type="match status" value="1"/>
</dbReference>
<dbReference type="AlphaFoldDB" id="A0A8H7JBH5"/>
<dbReference type="Proteomes" id="UP000651452">
    <property type="component" value="Unassembled WGS sequence"/>
</dbReference>
<dbReference type="InterPro" id="IPR039261">
    <property type="entry name" value="FNR_nucleotide-bd"/>
</dbReference>
<dbReference type="CDD" id="cd06183">
    <property type="entry name" value="cyt_b5_reduct_like"/>
    <property type="match status" value="1"/>
</dbReference>
<dbReference type="Gene3D" id="2.40.30.10">
    <property type="entry name" value="Translation factors"/>
    <property type="match status" value="1"/>
</dbReference>
<comment type="similarity">
    <text evidence="3 10">Belongs to the flavoprotein pyridine nucleotide cytochrome reductase family.</text>
</comment>
<evidence type="ECO:0000256" key="3">
    <source>
        <dbReference type="ARBA" id="ARBA00006105"/>
    </source>
</evidence>
<organism evidence="12 13">
    <name type="scientific">Ascochyta lentis</name>
    <dbReference type="NCBI Taxonomy" id="205686"/>
    <lineage>
        <taxon>Eukaryota</taxon>
        <taxon>Fungi</taxon>
        <taxon>Dikarya</taxon>
        <taxon>Ascomycota</taxon>
        <taxon>Pezizomycotina</taxon>
        <taxon>Dothideomycetes</taxon>
        <taxon>Pleosporomycetidae</taxon>
        <taxon>Pleosporales</taxon>
        <taxon>Pleosporineae</taxon>
        <taxon>Didymellaceae</taxon>
        <taxon>Ascochyta</taxon>
    </lineage>
</organism>
<comment type="caution">
    <text evidence="12">The sequence shown here is derived from an EMBL/GenBank/DDBJ whole genome shotgun (WGS) entry which is preliminary data.</text>
</comment>
<accession>A0A8H7JBH5</accession>
<feature type="binding site" evidence="9">
    <location>
        <position position="103"/>
    </location>
    <ligand>
        <name>FAD</name>
        <dbReference type="ChEBI" id="CHEBI:57692"/>
    </ligand>
</feature>
<keyword evidence="13" id="KW-1185">Reference proteome</keyword>
<keyword evidence="5 9" id="KW-0274">FAD</keyword>
<feature type="binding site" evidence="9">
    <location>
        <position position="121"/>
    </location>
    <ligand>
        <name>FAD</name>
        <dbReference type="ChEBI" id="CHEBI:57692"/>
    </ligand>
</feature>
<dbReference type="PRINTS" id="PR00406">
    <property type="entry name" value="CYTB5RDTASE"/>
</dbReference>
<dbReference type="EMBL" id="RZGK01000004">
    <property type="protein sequence ID" value="KAF9699702.1"/>
    <property type="molecule type" value="Genomic_DNA"/>
</dbReference>
<keyword evidence="4 9" id="KW-0285">Flavoprotein</keyword>
<evidence type="ECO:0000256" key="1">
    <source>
        <dbReference type="ARBA" id="ARBA00001974"/>
    </source>
</evidence>
<dbReference type="PROSITE" id="PS51384">
    <property type="entry name" value="FAD_FR"/>
    <property type="match status" value="1"/>
</dbReference>
<dbReference type="Gene3D" id="3.40.50.80">
    <property type="entry name" value="Nucleotide-binding domain of ferredoxin-NADP reductase (FNR) module"/>
    <property type="match status" value="1"/>
</dbReference>
<comment type="cofactor">
    <cofactor evidence="1 9 10">
        <name>FAD</name>
        <dbReference type="ChEBI" id="CHEBI:57692"/>
    </cofactor>
</comment>
<feature type="binding site" evidence="9">
    <location>
        <position position="119"/>
    </location>
    <ligand>
        <name>FAD</name>
        <dbReference type="ChEBI" id="CHEBI:57692"/>
    </ligand>
</feature>
<keyword evidence="7 10" id="KW-0520">NAD</keyword>
<evidence type="ECO:0000313" key="12">
    <source>
        <dbReference type="EMBL" id="KAF9699702.1"/>
    </source>
</evidence>
<comment type="catalytic activity">
    <reaction evidence="10">
        <text>2 Fe(III)-[cytochrome b5] + NADH = 2 Fe(II)-[cytochrome b5] + NAD(+) + H(+)</text>
        <dbReference type="Rhea" id="RHEA:46680"/>
        <dbReference type="Rhea" id="RHEA-COMP:10438"/>
        <dbReference type="Rhea" id="RHEA-COMP:10439"/>
        <dbReference type="ChEBI" id="CHEBI:15378"/>
        <dbReference type="ChEBI" id="CHEBI:29033"/>
        <dbReference type="ChEBI" id="CHEBI:29034"/>
        <dbReference type="ChEBI" id="CHEBI:57540"/>
        <dbReference type="ChEBI" id="CHEBI:57945"/>
        <dbReference type="EC" id="1.6.2.2"/>
    </reaction>
</comment>
<dbReference type="PANTHER" id="PTHR19370:SF101">
    <property type="entry name" value="NADH-CYTOCHROME B5 REDUCTASE"/>
    <property type="match status" value="1"/>
</dbReference>
<feature type="binding site" evidence="9">
    <location>
        <position position="129"/>
    </location>
    <ligand>
        <name>FAD</name>
        <dbReference type="ChEBI" id="CHEBI:57692"/>
    </ligand>
</feature>
<dbReference type="PANTHER" id="PTHR19370">
    <property type="entry name" value="NADH-CYTOCHROME B5 REDUCTASE"/>
    <property type="match status" value="1"/>
</dbReference>
<dbReference type="GO" id="GO:0090524">
    <property type="term" value="F:cytochrome-b5 reductase activity, acting on NADH"/>
    <property type="evidence" value="ECO:0007669"/>
    <property type="project" value="UniProtKB-EC"/>
</dbReference>
<evidence type="ECO:0000259" key="11">
    <source>
        <dbReference type="PROSITE" id="PS51384"/>
    </source>
</evidence>
<dbReference type="EC" id="1.6.2.2" evidence="10"/>
<evidence type="ECO:0000256" key="8">
    <source>
        <dbReference type="ARBA" id="ARBA00023136"/>
    </source>
</evidence>
<evidence type="ECO:0000256" key="4">
    <source>
        <dbReference type="ARBA" id="ARBA00022630"/>
    </source>
</evidence>
<dbReference type="GO" id="GO:0006696">
    <property type="term" value="P:ergosterol biosynthetic process"/>
    <property type="evidence" value="ECO:0007669"/>
    <property type="project" value="TreeGrafter"/>
</dbReference>
<evidence type="ECO:0000256" key="10">
    <source>
        <dbReference type="RuleBase" id="RU361226"/>
    </source>
</evidence>
<reference evidence="12" key="1">
    <citation type="submission" date="2018-12" db="EMBL/GenBank/DDBJ databases">
        <authorList>
            <person name="Syme R.A."/>
            <person name="Farfan-Caceres L."/>
            <person name="Lichtenzveig J."/>
        </authorList>
    </citation>
    <scope>NUCLEOTIDE SEQUENCE</scope>
    <source>
        <strain evidence="12">Al4</strain>
    </source>
</reference>
<evidence type="ECO:0000256" key="6">
    <source>
        <dbReference type="ARBA" id="ARBA00023002"/>
    </source>
</evidence>
<feature type="binding site" evidence="9">
    <location>
        <position position="127"/>
    </location>
    <ligand>
        <name>FAD</name>
        <dbReference type="ChEBI" id="CHEBI:57692"/>
    </ligand>
</feature>
<evidence type="ECO:0000256" key="9">
    <source>
        <dbReference type="PIRSR" id="PIRSR601834-1"/>
    </source>
</evidence>
<keyword evidence="6 10" id="KW-0560">Oxidoreductase</keyword>
<dbReference type="PRINTS" id="PR00371">
    <property type="entry name" value="FPNCR"/>
</dbReference>
<reference evidence="12" key="2">
    <citation type="submission" date="2020-09" db="EMBL/GenBank/DDBJ databases">
        <title>Reference genome assembly for Australian Ascochyta lentis isolate Al4.</title>
        <authorList>
            <person name="Lee R.C."/>
            <person name="Farfan-Caceres L.M."/>
            <person name="Debler J.W."/>
            <person name="Williams A.H."/>
            <person name="Henares B.M."/>
        </authorList>
    </citation>
    <scope>NUCLEOTIDE SEQUENCE</scope>
    <source>
        <strain evidence="12">Al4</strain>
    </source>
</reference>
<dbReference type="InterPro" id="IPR001709">
    <property type="entry name" value="Flavoprot_Pyr_Nucl_cyt_Rdtase"/>
</dbReference>
<dbReference type="Pfam" id="PF00970">
    <property type="entry name" value="FAD_binding_6"/>
    <property type="match status" value="1"/>
</dbReference>
<dbReference type="InterPro" id="IPR017938">
    <property type="entry name" value="Riboflavin_synthase-like_b-brl"/>
</dbReference>
<dbReference type="FunFam" id="3.40.50.80:FF:000009">
    <property type="entry name" value="NADH-cytochrome b5 reductase"/>
    <property type="match status" value="1"/>
</dbReference>
<dbReference type="InterPro" id="IPR001433">
    <property type="entry name" value="OxRdtase_FAD/NAD-bd"/>
</dbReference>
<protein>
    <recommendedName>
        <fullName evidence="10">NADH-cytochrome b5 reductase</fullName>
        <ecNumber evidence="10">1.6.2.2</ecNumber>
    </recommendedName>
</protein>